<feature type="domain" description="G-patch" evidence="2">
    <location>
        <begin position="156"/>
        <end position="222"/>
    </location>
</feature>
<name>A0A317SRQ6_9PEZI</name>
<dbReference type="Pfam" id="PF01585">
    <property type="entry name" value="G-patch"/>
    <property type="match status" value="1"/>
</dbReference>
<feature type="region of interest" description="Disordered" evidence="1">
    <location>
        <begin position="407"/>
        <end position="427"/>
    </location>
</feature>
<accession>A0A317SRQ6</accession>
<dbReference type="PANTHER" id="PTHR13384">
    <property type="entry name" value="G PATCH DOMAIN-CONTAINING PROTEIN 1"/>
    <property type="match status" value="1"/>
</dbReference>
<feature type="compositionally biased region" description="Basic and acidic residues" evidence="1">
    <location>
        <begin position="622"/>
        <end position="633"/>
    </location>
</feature>
<keyword evidence="4" id="KW-1185">Reference proteome</keyword>
<dbReference type="PROSITE" id="PS50174">
    <property type="entry name" value="G_PATCH"/>
    <property type="match status" value="1"/>
</dbReference>
<dbReference type="PANTHER" id="PTHR13384:SF19">
    <property type="entry name" value="G PATCH DOMAIN-CONTAINING PROTEIN 1"/>
    <property type="match status" value="1"/>
</dbReference>
<dbReference type="GO" id="GO:0005634">
    <property type="term" value="C:nucleus"/>
    <property type="evidence" value="ECO:0007669"/>
    <property type="project" value="TreeGrafter"/>
</dbReference>
<gene>
    <name evidence="3" type="ORF">C7212DRAFT_357458</name>
</gene>
<reference evidence="3 4" key="1">
    <citation type="submission" date="2018-03" db="EMBL/GenBank/DDBJ databases">
        <title>Genomes of Pezizomycetes fungi and the evolution of truffles.</title>
        <authorList>
            <person name="Murat C."/>
            <person name="Payen T."/>
            <person name="Noel B."/>
            <person name="Kuo A."/>
            <person name="Martin F.M."/>
        </authorList>
    </citation>
    <scope>NUCLEOTIDE SEQUENCE [LARGE SCALE GENOMIC DNA]</scope>
    <source>
        <strain evidence="3">091103-1</strain>
    </source>
</reference>
<organism evidence="3 4">
    <name type="scientific">Tuber magnatum</name>
    <name type="common">white Piedmont truffle</name>
    <dbReference type="NCBI Taxonomy" id="42249"/>
    <lineage>
        <taxon>Eukaryota</taxon>
        <taxon>Fungi</taxon>
        <taxon>Dikarya</taxon>
        <taxon>Ascomycota</taxon>
        <taxon>Pezizomycotina</taxon>
        <taxon>Pezizomycetes</taxon>
        <taxon>Pezizales</taxon>
        <taxon>Tuberaceae</taxon>
        <taxon>Tuber</taxon>
    </lineage>
</organism>
<evidence type="ECO:0000259" key="2">
    <source>
        <dbReference type="PROSITE" id="PS50174"/>
    </source>
</evidence>
<feature type="region of interest" description="Disordered" evidence="1">
    <location>
        <begin position="622"/>
        <end position="672"/>
    </location>
</feature>
<sequence>MSSKRPRAAYEADGGGGSNLNSTSFVAFGTALPALDSETRDDGSYVPVWKQEVTDERGRKRLHGAFTGGFSAGYFNTVGSKEGWTPATFKSSRGARAKATQSRPEDFMDEEDIKEAAEGQIVETTSGFSGIGSTEEEVGRKVRQVTLMDLLTPAVQDTMGAKLLKKMGWKEGQGIGPKVRRKAVIDDAVDDTGKTYLFAPTNSAIVTLTRKNDSKGLGFVGEDRLQQGKEPEIERPAVKEKKRKGGGFGVGVLNDDGEDDEDPYEIRPKSAYNRVIGGEKKKAAIVKKPARHVFISKKLSKSKAATSLLKCHDGRLPLEGFILSTEPVRTQDGWYPPPTVPEGWKPVGLRVSGVQDTKPTAAPSSEQKLDPHLRGKLLGEMPLPGKSVFDFLTPAVRDRLASVTGNQNLPPALGEAPPTTYSSSSSSMADLVPKLDKSQALGALKEGFMPYADDLEKRSRYRAFLEVQAGLRKGLPDRKYGMNTQDWVKEMNEFTGAARIFKPLTGMIATRFISSSSSSSNIQGNTDAPTDPDVLVHRPREEPEDPAQAAARISMYGPLTRSVIDFYPSRLLCKRFNVPPPNYSDAPARAGEVSAGPENGPGPSRELVAKAQITDMMREVKGDDKYELPEMEQKPVVPTVDTERNEALEGERAGEEVFKAIFGDSDDDSDDE</sequence>
<comment type="caution">
    <text evidence="3">The sequence shown here is derived from an EMBL/GenBank/DDBJ whole genome shotgun (WGS) entry which is preliminary data.</text>
</comment>
<dbReference type="GO" id="GO:0006397">
    <property type="term" value="P:mRNA processing"/>
    <property type="evidence" value="ECO:0007669"/>
    <property type="project" value="InterPro"/>
</dbReference>
<evidence type="ECO:0000313" key="4">
    <source>
        <dbReference type="Proteomes" id="UP000246991"/>
    </source>
</evidence>
<dbReference type="Pfam" id="PF07713">
    <property type="entry name" value="DUF1604"/>
    <property type="match status" value="1"/>
</dbReference>
<dbReference type="InterPro" id="IPR011666">
    <property type="entry name" value="DUF1604"/>
</dbReference>
<dbReference type="Pfam" id="PF26093">
    <property type="entry name" value="HTH_TGH"/>
    <property type="match status" value="1"/>
</dbReference>
<dbReference type="Proteomes" id="UP000246991">
    <property type="component" value="Unassembled WGS sequence"/>
</dbReference>
<feature type="region of interest" description="Disordered" evidence="1">
    <location>
        <begin position="88"/>
        <end position="108"/>
    </location>
</feature>
<dbReference type="AlphaFoldDB" id="A0A317SRQ6"/>
<dbReference type="STRING" id="42249.A0A317SRQ6"/>
<protein>
    <submittedName>
        <fullName evidence="3">DUF1604-domain-containing protein</fullName>
    </submittedName>
</protein>
<dbReference type="GO" id="GO:0003723">
    <property type="term" value="F:RNA binding"/>
    <property type="evidence" value="ECO:0007669"/>
    <property type="project" value="TreeGrafter"/>
</dbReference>
<dbReference type="OrthoDB" id="20507at2759"/>
<proteinExistence type="predicted"/>
<feature type="region of interest" description="Disordered" evidence="1">
    <location>
        <begin position="239"/>
        <end position="265"/>
    </location>
</feature>
<evidence type="ECO:0000256" key="1">
    <source>
        <dbReference type="SAM" id="MobiDB-lite"/>
    </source>
</evidence>
<evidence type="ECO:0000313" key="3">
    <source>
        <dbReference type="EMBL" id="PWW77048.1"/>
    </source>
</evidence>
<feature type="compositionally biased region" description="Basic and acidic residues" evidence="1">
    <location>
        <begin position="641"/>
        <end position="658"/>
    </location>
</feature>
<dbReference type="EMBL" id="PYWC01000028">
    <property type="protein sequence ID" value="PWW77048.1"/>
    <property type="molecule type" value="Genomic_DNA"/>
</dbReference>
<feature type="region of interest" description="Disordered" evidence="1">
    <location>
        <begin position="515"/>
        <end position="548"/>
    </location>
</feature>
<dbReference type="InterPro" id="IPR000467">
    <property type="entry name" value="G_patch_dom"/>
</dbReference>